<keyword evidence="6 7" id="KW-0472">Membrane</keyword>
<organism evidence="8">
    <name type="scientific">marine sediment metagenome</name>
    <dbReference type="NCBI Taxonomy" id="412755"/>
    <lineage>
        <taxon>unclassified sequences</taxon>
        <taxon>metagenomes</taxon>
        <taxon>ecological metagenomes</taxon>
    </lineage>
</organism>
<dbReference type="InterPro" id="IPR003370">
    <property type="entry name" value="Chromate_transpt"/>
</dbReference>
<evidence type="ECO:0000256" key="7">
    <source>
        <dbReference type="SAM" id="Phobius"/>
    </source>
</evidence>
<evidence type="ECO:0000256" key="1">
    <source>
        <dbReference type="ARBA" id="ARBA00004651"/>
    </source>
</evidence>
<reference evidence="8" key="1">
    <citation type="journal article" date="2014" name="Front. Microbiol.">
        <title>High frequency of phylogenetically diverse reductive dehalogenase-homologous genes in deep subseafloor sedimentary metagenomes.</title>
        <authorList>
            <person name="Kawai M."/>
            <person name="Futagami T."/>
            <person name="Toyoda A."/>
            <person name="Takaki Y."/>
            <person name="Nishi S."/>
            <person name="Hori S."/>
            <person name="Arai W."/>
            <person name="Tsubouchi T."/>
            <person name="Morono Y."/>
            <person name="Uchiyama I."/>
            <person name="Ito T."/>
            <person name="Fujiyama A."/>
            <person name="Inagaki F."/>
            <person name="Takami H."/>
        </authorList>
    </citation>
    <scope>NUCLEOTIDE SEQUENCE</scope>
    <source>
        <strain evidence="8">Expedition CK06-06</strain>
    </source>
</reference>
<dbReference type="InterPro" id="IPR052518">
    <property type="entry name" value="CHR_Transporter"/>
</dbReference>
<comment type="subcellular location">
    <subcellularLocation>
        <location evidence="1">Cell membrane</location>
        <topology evidence="1">Multi-pass membrane protein</topology>
    </subcellularLocation>
</comment>
<protein>
    <submittedName>
        <fullName evidence="8">Uncharacterized protein</fullName>
    </submittedName>
</protein>
<evidence type="ECO:0000313" key="8">
    <source>
        <dbReference type="EMBL" id="GAI74935.1"/>
    </source>
</evidence>
<evidence type="ECO:0000256" key="6">
    <source>
        <dbReference type="ARBA" id="ARBA00023136"/>
    </source>
</evidence>
<evidence type="ECO:0000256" key="4">
    <source>
        <dbReference type="ARBA" id="ARBA00022692"/>
    </source>
</evidence>
<keyword evidence="5 7" id="KW-1133">Transmembrane helix</keyword>
<accession>X1SHN1</accession>
<dbReference type="PANTHER" id="PTHR43663">
    <property type="entry name" value="CHROMATE TRANSPORT PROTEIN-RELATED"/>
    <property type="match status" value="1"/>
</dbReference>
<dbReference type="GO" id="GO:0015109">
    <property type="term" value="F:chromate transmembrane transporter activity"/>
    <property type="evidence" value="ECO:0007669"/>
    <property type="project" value="InterPro"/>
</dbReference>
<name>X1SHN1_9ZZZZ</name>
<dbReference type="PANTHER" id="PTHR43663:SF1">
    <property type="entry name" value="CHROMATE TRANSPORTER"/>
    <property type="match status" value="1"/>
</dbReference>
<dbReference type="AlphaFoldDB" id="X1SHN1"/>
<comment type="caution">
    <text evidence="8">The sequence shown here is derived from an EMBL/GenBank/DDBJ whole genome shotgun (WGS) entry which is preliminary data.</text>
</comment>
<dbReference type="Pfam" id="PF02417">
    <property type="entry name" value="Chromate_transp"/>
    <property type="match status" value="1"/>
</dbReference>
<dbReference type="GO" id="GO:0005886">
    <property type="term" value="C:plasma membrane"/>
    <property type="evidence" value="ECO:0007669"/>
    <property type="project" value="UniProtKB-SubCell"/>
</dbReference>
<evidence type="ECO:0000256" key="5">
    <source>
        <dbReference type="ARBA" id="ARBA00022989"/>
    </source>
</evidence>
<feature type="non-terminal residue" evidence="8">
    <location>
        <position position="61"/>
    </location>
</feature>
<evidence type="ECO:0000256" key="3">
    <source>
        <dbReference type="ARBA" id="ARBA00022475"/>
    </source>
</evidence>
<comment type="similarity">
    <text evidence="2">Belongs to the chromate ion transporter (CHR) (TC 2.A.51) family.</text>
</comment>
<gene>
    <name evidence="8" type="ORF">S12H4_20375</name>
</gene>
<sequence length="61" mass="6547">MKSLKELTKSLLKVGLFGFGGGIGMLAILRAECVKKKKFITDDDLCDAVAMGQMLPGPFIT</sequence>
<evidence type="ECO:0000256" key="2">
    <source>
        <dbReference type="ARBA" id="ARBA00005262"/>
    </source>
</evidence>
<dbReference type="EMBL" id="BARW01010325">
    <property type="protein sequence ID" value="GAI74935.1"/>
    <property type="molecule type" value="Genomic_DNA"/>
</dbReference>
<feature type="transmembrane region" description="Helical" evidence="7">
    <location>
        <begin position="12"/>
        <end position="29"/>
    </location>
</feature>
<keyword evidence="3" id="KW-1003">Cell membrane</keyword>
<keyword evidence="4 7" id="KW-0812">Transmembrane</keyword>
<proteinExistence type="inferred from homology"/>